<evidence type="ECO:0000256" key="4">
    <source>
        <dbReference type="ARBA" id="ARBA00022692"/>
    </source>
</evidence>
<evidence type="ECO:0000256" key="1">
    <source>
        <dbReference type="ARBA" id="ARBA00004651"/>
    </source>
</evidence>
<evidence type="ECO:0000256" key="9">
    <source>
        <dbReference type="SAM" id="Phobius"/>
    </source>
</evidence>
<evidence type="ECO:0000259" key="11">
    <source>
        <dbReference type="PROSITE" id="PS50929"/>
    </source>
</evidence>
<dbReference type="EMBL" id="LQYT01000008">
    <property type="protein sequence ID" value="KYD22749.1"/>
    <property type="molecule type" value="Genomic_DNA"/>
</dbReference>
<evidence type="ECO:0008006" key="14">
    <source>
        <dbReference type="Google" id="ProtNLM"/>
    </source>
</evidence>
<dbReference type="InterPro" id="IPR039421">
    <property type="entry name" value="Type_1_exporter"/>
</dbReference>
<dbReference type="Pfam" id="PF00005">
    <property type="entry name" value="ABC_tran"/>
    <property type="match status" value="1"/>
</dbReference>
<dbReference type="OrthoDB" id="9770415at2"/>
<gene>
    <name evidence="12" type="ORF">B4135_1084</name>
</gene>
<feature type="transmembrane region" description="Helical" evidence="9">
    <location>
        <begin position="129"/>
        <end position="149"/>
    </location>
</feature>
<evidence type="ECO:0000256" key="8">
    <source>
        <dbReference type="ARBA" id="ARBA00023136"/>
    </source>
</evidence>
<evidence type="ECO:0000259" key="10">
    <source>
        <dbReference type="PROSITE" id="PS50893"/>
    </source>
</evidence>
<dbReference type="InterPro" id="IPR003439">
    <property type="entry name" value="ABC_transporter-like_ATP-bd"/>
</dbReference>
<dbReference type="FunFam" id="3.40.50.300:FF:000221">
    <property type="entry name" value="Multidrug ABC transporter ATP-binding protein"/>
    <property type="match status" value="1"/>
</dbReference>
<evidence type="ECO:0000313" key="13">
    <source>
        <dbReference type="Proteomes" id="UP000075683"/>
    </source>
</evidence>
<evidence type="ECO:0000256" key="2">
    <source>
        <dbReference type="ARBA" id="ARBA00022448"/>
    </source>
</evidence>
<name>A0A150MEL8_9BACI</name>
<dbReference type="SUPFAM" id="SSF90123">
    <property type="entry name" value="ABC transporter transmembrane region"/>
    <property type="match status" value="1"/>
</dbReference>
<dbReference type="InterPro" id="IPR017871">
    <property type="entry name" value="ABC_transporter-like_CS"/>
</dbReference>
<accession>A0A150MEL8</accession>
<keyword evidence="5" id="KW-0547">Nucleotide-binding</keyword>
<dbReference type="PROSITE" id="PS50929">
    <property type="entry name" value="ABC_TM1F"/>
    <property type="match status" value="1"/>
</dbReference>
<evidence type="ECO:0000256" key="3">
    <source>
        <dbReference type="ARBA" id="ARBA00022475"/>
    </source>
</evidence>
<evidence type="ECO:0000256" key="6">
    <source>
        <dbReference type="ARBA" id="ARBA00022840"/>
    </source>
</evidence>
<sequence>MKQLIKYLEPFKAQVIAVIVLVFLQSMADLYLPTLMSDIIDHGVVKGDVPYIWKIGGIMLLVAAGGLLCAILSSFFSARTAVGFGRNLRNEVFVHVENFSQEEFDRLGTASLITRTTNDILQVQNVLMFALRIMITAPIMAVGGIIMAMGRDARLTLIFLVILPVLALTIFFIARKAIGLFKAIQKKLDALNRVLREYLTGVRVIRAFNRTGYEEKRFDAANRDLTETTTAAIKIMSLIAPAMTLIVNLSTIAIVWFGAMRIDNNRMEVGDLMAFIQYAMQIMFSLLMVSILFIMIPRAQVSAERINEILDTEPAIEGGKGSRSASAKGWVEFQNVSFSYPGAEAPALSDISFKAGPGEVTAIIGGTGAGKSTLVQLIPRFYDATEGRVLVDGIDVRDWPLEELRKKIGYVPQKTVLFSGTAAENIRFGKEDASFKEIRHAAEAAQAADFIEEMKEKYETVVAQGGTNLSGGQKQRLAIARALVRKPDIYIFDDSFSALDFKTDAKLRQALRKETADAAVILIAQRVATVMDADRIIVLNEGKIAGIGKHQELLKTCPVYREIVASQLSEEEIA</sequence>
<dbReference type="PROSITE" id="PS50893">
    <property type="entry name" value="ABC_TRANSPORTER_2"/>
    <property type="match status" value="1"/>
</dbReference>
<evidence type="ECO:0000256" key="5">
    <source>
        <dbReference type="ARBA" id="ARBA00022741"/>
    </source>
</evidence>
<dbReference type="GO" id="GO:0005886">
    <property type="term" value="C:plasma membrane"/>
    <property type="evidence" value="ECO:0007669"/>
    <property type="project" value="UniProtKB-SubCell"/>
</dbReference>
<keyword evidence="4 9" id="KW-0812">Transmembrane</keyword>
<dbReference type="RefSeq" id="WP_061567921.1">
    <property type="nucleotide sequence ID" value="NZ_LQYT01000008.1"/>
</dbReference>
<comment type="subcellular location">
    <subcellularLocation>
        <location evidence="1">Cell membrane</location>
        <topology evidence="1">Multi-pass membrane protein</topology>
    </subcellularLocation>
</comment>
<dbReference type="InterPro" id="IPR003593">
    <property type="entry name" value="AAA+_ATPase"/>
</dbReference>
<feature type="transmembrane region" description="Helical" evidence="9">
    <location>
        <begin position="155"/>
        <end position="174"/>
    </location>
</feature>
<evidence type="ECO:0000313" key="12">
    <source>
        <dbReference type="EMBL" id="KYD22749.1"/>
    </source>
</evidence>
<dbReference type="GO" id="GO:0005524">
    <property type="term" value="F:ATP binding"/>
    <property type="evidence" value="ECO:0007669"/>
    <property type="project" value="UniProtKB-KW"/>
</dbReference>
<evidence type="ECO:0000256" key="7">
    <source>
        <dbReference type="ARBA" id="ARBA00022989"/>
    </source>
</evidence>
<feature type="domain" description="ABC transporter" evidence="10">
    <location>
        <begin position="331"/>
        <end position="566"/>
    </location>
</feature>
<dbReference type="PROSITE" id="PS00211">
    <property type="entry name" value="ABC_TRANSPORTER_1"/>
    <property type="match status" value="1"/>
</dbReference>
<comment type="caution">
    <text evidence="12">The sequence shown here is derived from an EMBL/GenBank/DDBJ whole genome shotgun (WGS) entry which is preliminary data.</text>
</comment>
<dbReference type="InterPro" id="IPR011527">
    <property type="entry name" value="ABC1_TM_dom"/>
</dbReference>
<dbReference type="FunFam" id="1.20.1560.10:FF:000040">
    <property type="entry name" value="Multidrug ABC transporter ATP-binding protein"/>
    <property type="match status" value="1"/>
</dbReference>
<dbReference type="InterPro" id="IPR036640">
    <property type="entry name" value="ABC1_TM_sf"/>
</dbReference>
<keyword evidence="3" id="KW-1003">Cell membrane</keyword>
<keyword evidence="2" id="KW-0813">Transport</keyword>
<organism evidence="12 13">
    <name type="scientific">Caldibacillus debilis</name>
    <dbReference type="NCBI Taxonomy" id="301148"/>
    <lineage>
        <taxon>Bacteria</taxon>
        <taxon>Bacillati</taxon>
        <taxon>Bacillota</taxon>
        <taxon>Bacilli</taxon>
        <taxon>Bacillales</taxon>
        <taxon>Bacillaceae</taxon>
        <taxon>Caldibacillus</taxon>
    </lineage>
</organism>
<dbReference type="AlphaFoldDB" id="A0A150MEL8"/>
<keyword evidence="6" id="KW-0067">ATP-binding</keyword>
<feature type="transmembrane region" description="Helical" evidence="9">
    <location>
        <begin position="238"/>
        <end position="258"/>
    </location>
</feature>
<dbReference type="Gene3D" id="1.20.1560.10">
    <property type="entry name" value="ABC transporter type 1, transmembrane domain"/>
    <property type="match status" value="1"/>
</dbReference>
<dbReference type="SUPFAM" id="SSF52540">
    <property type="entry name" value="P-loop containing nucleoside triphosphate hydrolases"/>
    <property type="match status" value="1"/>
</dbReference>
<dbReference type="Pfam" id="PF00664">
    <property type="entry name" value="ABC_membrane"/>
    <property type="match status" value="1"/>
</dbReference>
<reference evidence="12 13" key="1">
    <citation type="submission" date="2016-01" db="EMBL/GenBank/DDBJ databases">
        <title>Draft Genome Sequences of Seven Thermophilic Sporeformers Isolated from Foods.</title>
        <authorList>
            <person name="Berendsen E.M."/>
            <person name="Wells-Bennik M.H."/>
            <person name="Krawcyk A.O."/>
            <person name="De Jong A."/>
            <person name="Holsappel S."/>
            <person name="Eijlander R.T."/>
            <person name="Kuipers O.P."/>
        </authorList>
    </citation>
    <scope>NUCLEOTIDE SEQUENCE [LARGE SCALE GENOMIC DNA]</scope>
    <source>
        <strain evidence="12 13">B4135</strain>
    </source>
</reference>
<keyword evidence="7 9" id="KW-1133">Transmembrane helix</keyword>
<dbReference type="PANTHER" id="PTHR43394:SF1">
    <property type="entry name" value="ATP-BINDING CASSETTE SUB-FAMILY B MEMBER 10, MITOCHONDRIAL"/>
    <property type="match status" value="1"/>
</dbReference>
<dbReference type="InterPro" id="IPR027417">
    <property type="entry name" value="P-loop_NTPase"/>
</dbReference>
<dbReference type="Proteomes" id="UP000075683">
    <property type="component" value="Unassembled WGS sequence"/>
</dbReference>
<dbReference type="Gene3D" id="3.40.50.300">
    <property type="entry name" value="P-loop containing nucleotide triphosphate hydrolases"/>
    <property type="match status" value="1"/>
</dbReference>
<dbReference type="PATRIC" id="fig|301148.3.peg.4200"/>
<proteinExistence type="predicted"/>
<dbReference type="PANTHER" id="PTHR43394">
    <property type="entry name" value="ATP-DEPENDENT PERMEASE MDL1, MITOCHONDRIAL"/>
    <property type="match status" value="1"/>
</dbReference>
<feature type="domain" description="ABC transmembrane type-1" evidence="11">
    <location>
        <begin position="16"/>
        <end position="298"/>
    </location>
</feature>
<keyword evidence="8 9" id="KW-0472">Membrane</keyword>
<dbReference type="GO" id="GO:0015421">
    <property type="term" value="F:ABC-type oligopeptide transporter activity"/>
    <property type="evidence" value="ECO:0007669"/>
    <property type="project" value="TreeGrafter"/>
</dbReference>
<dbReference type="GO" id="GO:0016887">
    <property type="term" value="F:ATP hydrolysis activity"/>
    <property type="evidence" value="ECO:0007669"/>
    <property type="project" value="InterPro"/>
</dbReference>
<dbReference type="STRING" id="301148.B4135_1084"/>
<protein>
    <recommendedName>
        <fullName evidence="14">Multidrug ABC transporter ATP-binding protein</fullName>
    </recommendedName>
</protein>
<dbReference type="SMART" id="SM00382">
    <property type="entry name" value="AAA"/>
    <property type="match status" value="1"/>
</dbReference>
<feature type="transmembrane region" description="Helical" evidence="9">
    <location>
        <begin position="278"/>
        <end position="296"/>
    </location>
</feature>
<feature type="transmembrane region" description="Helical" evidence="9">
    <location>
        <begin position="52"/>
        <end position="76"/>
    </location>
</feature>
<dbReference type="CDD" id="cd18548">
    <property type="entry name" value="ABC_6TM_Tm287_like"/>
    <property type="match status" value="1"/>
</dbReference>